<feature type="compositionally biased region" description="Low complexity" evidence="1">
    <location>
        <begin position="75"/>
        <end position="89"/>
    </location>
</feature>
<accession>A0A2Z2PLZ8</accession>
<feature type="compositionally biased region" description="Low complexity" evidence="1">
    <location>
        <begin position="158"/>
        <end position="172"/>
    </location>
</feature>
<name>A0A2Z2PLZ8_AGRTU</name>
<geneLocation type="plasmid" evidence="2">
    <name>pTi_Tun198</name>
</geneLocation>
<protein>
    <submittedName>
        <fullName evidence="2">Uncharacterized protein</fullName>
    </submittedName>
</protein>
<feature type="region of interest" description="Disordered" evidence="1">
    <location>
        <begin position="69"/>
        <end position="185"/>
    </location>
</feature>
<evidence type="ECO:0000313" key="2">
    <source>
        <dbReference type="EMBL" id="ASK41869.1"/>
    </source>
</evidence>
<dbReference type="AlphaFoldDB" id="A0A2Z2PLZ8"/>
<evidence type="ECO:0000256" key="1">
    <source>
        <dbReference type="SAM" id="MobiDB-lite"/>
    </source>
</evidence>
<proteinExistence type="predicted"/>
<organism evidence="2">
    <name type="scientific">Agrobacterium tumefaciens</name>
    <dbReference type="NCBI Taxonomy" id="358"/>
    <lineage>
        <taxon>Bacteria</taxon>
        <taxon>Pseudomonadati</taxon>
        <taxon>Pseudomonadota</taxon>
        <taxon>Alphaproteobacteria</taxon>
        <taxon>Hyphomicrobiales</taxon>
        <taxon>Rhizobiaceae</taxon>
        <taxon>Rhizobium/Agrobacterium group</taxon>
        <taxon>Agrobacterium</taxon>
        <taxon>Agrobacterium tumefaciens complex</taxon>
    </lineage>
</organism>
<dbReference type="EMBL" id="KY000031">
    <property type="protein sequence ID" value="ASK41869.1"/>
    <property type="molecule type" value="Genomic_DNA"/>
</dbReference>
<keyword evidence="2" id="KW-0614">Plasmid</keyword>
<reference evidence="2" key="1">
    <citation type="submission" date="2016-10" db="EMBL/GenBank/DDBJ databases">
        <title>Agrobacterium Ti plasmids: Classification based on T-DNA and Vir regions organization.</title>
        <authorList>
            <person name="Nabi N."/>
            <person name="Vial L."/>
            <person name="Ben Hafsa A."/>
            <person name="Chapulliot D."/>
            <person name="Berard A."/>
            <person name="Chauveau A."/>
            <person name="Le Paslier M.-C."/>
            <person name="Harzallah Skhiri F."/>
            <person name="Brunel D."/>
            <person name="Nesme X."/>
            <person name="Chaouachi M."/>
        </authorList>
    </citation>
    <scope>NUCLEOTIDE SEQUENCE</scope>
    <source>
        <strain evidence="2">Tun198</strain>
        <plasmid evidence="2">pTi_Tun198</plasmid>
    </source>
</reference>
<sequence length="185" mass="20333">MDWCGEQTQRLAPAYQADRQPILAVRRWLTHADRMGRLIEADLARALHDFLSGFGIRDQPLGRSVLRFRGGLNQRPSGSRPLSRRGAAGHAALDKTGTRASQNRGFRLPAPPASLDQACPDPEPPGLRRFFSTAPKDRTAKGPNASDKPKRKPSWQSPQLLPAKPHAPPHALCNFAKAPLSKWSA</sequence>